<keyword evidence="3" id="KW-1185">Reference proteome</keyword>
<protein>
    <submittedName>
        <fullName evidence="2">BQ2448_2981 protein</fullName>
    </submittedName>
</protein>
<feature type="region of interest" description="Disordered" evidence="1">
    <location>
        <begin position="97"/>
        <end position="124"/>
    </location>
</feature>
<accession>A0A238FHB2</accession>
<dbReference type="AlphaFoldDB" id="A0A238FHB2"/>
<gene>
    <name evidence="2" type="ORF">BQ2448_2981</name>
</gene>
<evidence type="ECO:0000313" key="3">
    <source>
        <dbReference type="Proteomes" id="UP000198372"/>
    </source>
</evidence>
<dbReference type="Proteomes" id="UP000198372">
    <property type="component" value="Unassembled WGS sequence"/>
</dbReference>
<dbReference type="EMBL" id="FMSP01000007">
    <property type="protein sequence ID" value="SCV71393.1"/>
    <property type="molecule type" value="Genomic_DNA"/>
</dbReference>
<organism evidence="2 3">
    <name type="scientific">Microbotryum intermedium</name>
    <dbReference type="NCBI Taxonomy" id="269621"/>
    <lineage>
        <taxon>Eukaryota</taxon>
        <taxon>Fungi</taxon>
        <taxon>Dikarya</taxon>
        <taxon>Basidiomycota</taxon>
        <taxon>Pucciniomycotina</taxon>
        <taxon>Microbotryomycetes</taxon>
        <taxon>Microbotryales</taxon>
        <taxon>Microbotryaceae</taxon>
        <taxon>Microbotryum</taxon>
    </lineage>
</organism>
<reference evidence="3" key="1">
    <citation type="submission" date="2016-09" db="EMBL/GenBank/DDBJ databases">
        <authorList>
            <person name="Jeantristanb JTB J.-T."/>
            <person name="Ricardo R."/>
        </authorList>
    </citation>
    <scope>NUCLEOTIDE SEQUENCE [LARGE SCALE GENOMIC DNA]</scope>
</reference>
<dbReference type="OrthoDB" id="3365514at2759"/>
<sequence length="341" mass="34410">MSVATGTPTHPTQVQLETTLKSTLHALSLILSFYSSVQQLGVLNYTPHAPRQLTNQLKLEAAKYDQICGQLEATILRAIATLERDALKAAQVGQLVVPPPPPPSTSLTSEVPPAGDAAPGSTTGETAVLDLTAGDTSTSATDTNMTDVGFLVLTGDASTTRAADATLAIPVGTDSQATASTTGGDQQPPGLSLLGLSVPAIESLSVELANSQDLSALLGSIVTDASFPSTTFSADSSLLPLSGTDLSSTTAPSDLDLNAMLSMLSGSNASTLMGTGNDAEFLPAFDPGSLNLTTTATTATEGQGAQGAQGMDVDLDSLDFSNMDAGSLDELLKSLGAGAPA</sequence>
<evidence type="ECO:0000256" key="1">
    <source>
        <dbReference type="SAM" id="MobiDB-lite"/>
    </source>
</evidence>
<name>A0A238FHB2_9BASI</name>
<evidence type="ECO:0000313" key="2">
    <source>
        <dbReference type="EMBL" id="SCV71393.1"/>
    </source>
</evidence>
<proteinExistence type="predicted"/>